<protein>
    <recommendedName>
        <fullName evidence="17">Acyl-coenzyme A thioesterase THEM4</fullName>
        <ecNumber evidence="16">3.1.2.2</ecNumber>
    </recommendedName>
    <alternativeName>
        <fullName evidence="18">Thioesterase superfamily member 4</fullName>
    </alternativeName>
</protein>
<evidence type="ECO:0000256" key="1">
    <source>
        <dbReference type="ARBA" id="ARBA00004170"/>
    </source>
</evidence>
<evidence type="ECO:0000313" key="25">
    <source>
        <dbReference type="EMBL" id="ALO26523.1"/>
    </source>
</evidence>
<evidence type="ECO:0000256" key="17">
    <source>
        <dbReference type="ARBA" id="ARBA00040123"/>
    </source>
</evidence>
<dbReference type="InterPro" id="IPR052365">
    <property type="entry name" value="THEM4/THEM5_acyl-CoA_thioest"/>
</dbReference>
<keyword evidence="6" id="KW-0053">Apoptosis</keyword>
<dbReference type="SUPFAM" id="SSF54637">
    <property type="entry name" value="Thioesterase/thiol ester dehydrase-isomerase"/>
    <property type="match status" value="1"/>
</dbReference>
<comment type="catalytic activity">
    <reaction evidence="21">
        <text>decanoyl-CoA + H2O = decanoate + CoA + H(+)</text>
        <dbReference type="Rhea" id="RHEA:40059"/>
        <dbReference type="ChEBI" id="CHEBI:15377"/>
        <dbReference type="ChEBI" id="CHEBI:15378"/>
        <dbReference type="ChEBI" id="CHEBI:27689"/>
        <dbReference type="ChEBI" id="CHEBI:57287"/>
        <dbReference type="ChEBI" id="CHEBI:61430"/>
    </reaction>
    <physiologicalReaction direction="left-to-right" evidence="21">
        <dbReference type="Rhea" id="RHEA:40060"/>
    </physiologicalReaction>
</comment>
<evidence type="ECO:0000256" key="2">
    <source>
        <dbReference type="ARBA" id="ARBA00004496"/>
    </source>
</evidence>
<dbReference type="PANTHER" id="PTHR12418">
    <property type="entry name" value="ACYL-COENZYME A THIOESTERASE THEM4"/>
    <property type="match status" value="1"/>
</dbReference>
<evidence type="ECO:0000256" key="23">
    <source>
        <dbReference type="ARBA" id="ARBA00048180"/>
    </source>
</evidence>
<comment type="similarity">
    <text evidence="15">Belongs to the THEM4/THEM5 thioesterase family.</text>
</comment>
<dbReference type="GO" id="GO:0016790">
    <property type="term" value="F:thiolester hydrolase activity"/>
    <property type="evidence" value="ECO:0007669"/>
    <property type="project" value="UniProtKB-ARBA"/>
</dbReference>
<dbReference type="GO" id="GO:0006631">
    <property type="term" value="P:fatty acid metabolic process"/>
    <property type="evidence" value="ECO:0007669"/>
    <property type="project" value="UniProtKB-KW"/>
</dbReference>
<evidence type="ECO:0000256" key="5">
    <source>
        <dbReference type="ARBA" id="ARBA00022490"/>
    </source>
</evidence>
<evidence type="ECO:0000256" key="21">
    <source>
        <dbReference type="ARBA" id="ARBA00047969"/>
    </source>
</evidence>
<evidence type="ECO:0000256" key="8">
    <source>
        <dbReference type="ARBA" id="ARBA00022832"/>
    </source>
</evidence>
<keyword evidence="7" id="KW-0378">Hydrolase</keyword>
<evidence type="ECO:0000256" key="15">
    <source>
        <dbReference type="ARBA" id="ARBA00038456"/>
    </source>
</evidence>
<keyword evidence="8" id="KW-0276">Fatty acid metabolism</keyword>
<proteinExistence type="inferred from homology"/>
<dbReference type="FunFam" id="3.10.129.10:FF:000049">
    <property type="entry name" value="PaaI family thioesterase"/>
    <property type="match status" value="1"/>
</dbReference>
<dbReference type="GO" id="GO:0005737">
    <property type="term" value="C:cytoplasm"/>
    <property type="evidence" value="ECO:0007669"/>
    <property type="project" value="UniProtKB-SubCell"/>
</dbReference>
<evidence type="ECO:0000256" key="12">
    <source>
        <dbReference type="ARBA" id="ARBA00023273"/>
    </source>
</evidence>
<evidence type="ECO:0000256" key="7">
    <source>
        <dbReference type="ARBA" id="ARBA00022801"/>
    </source>
</evidence>
<keyword evidence="9" id="KW-0809">Transit peptide</keyword>
<organism evidence="25">
    <name type="scientific">Leptospira borgpetersenii serovar Ballum</name>
    <dbReference type="NCBI Taxonomy" id="280505"/>
    <lineage>
        <taxon>Bacteria</taxon>
        <taxon>Pseudomonadati</taxon>
        <taxon>Spirochaetota</taxon>
        <taxon>Spirochaetia</taxon>
        <taxon>Leptospirales</taxon>
        <taxon>Leptospiraceae</taxon>
        <taxon>Leptospira</taxon>
    </lineage>
</organism>
<sequence length="211" mass="24622">MTQPFSFCGKVPFEGIIRNKMEPEAIYREIKASQNGQDWHHKNCFGCGPDNTKGIHASFPFHEESGEVRFPFKIEKAFEGAPGYAHGGVLATLLDEAQGVLCFHLGHFVMTDQLYMRYHKAVPLNEKVEVRCWVTMVRRRRLYTKATIHLYKTGELLVSSKARWYDMSERTMRRMFQDTVFPIDTLLQVLEVNQRRGKEIRKRLKLQNIEP</sequence>
<keyword evidence="5" id="KW-0963">Cytoplasm</keyword>
<dbReference type="PATRIC" id="fig|280505.15.peg.2223"/>
<dbReference type="EC" id="3.1.2.2" evidence="16"/>
<dbReference type="Gene3D" id="3.10.129.10">
    <property type="entry name" value="Hotdog Thioesterase"/>
    <property type="match status" value="1"/>
</dbReference>
<keyword evidence="12" id="KW-0966">Cell projection</keyword>
<dbReference type="GO" id="GO:0016020">
    <property type="term" value="C:membrane"/>
    <property type="evidence" value="ECO:0007669"/>
    <property type="project" value="UniProtKB-SubCell"/>
</dbReference>
<comment type="catalytic activity">
    <reaction evidence="23">
        <text>tetradecanoyl-CoA + H2O = tetradecanoate + CoA + H(+)</text>
        <dbReference type="Rhea" id="RHEA:40119"/>
        <dbReference type="ChEBI" id="CHEBI:15377"/>
        <dbReference type="ChEBI" id="CHEBI:15378"/>
        <dbReference type="ChEBI" id="CHEBI:30807"/>
        <dbReference type="ChEBI" id="CHEBI:57287"/>
        <dbReference type="ChEBI" id="CHEBI:57385"/>
    </reaction>
    <physiologicalReaction direction="left-to-right" evidence="23">
        <dbReference type="Rhea" id="RHEA:40120"/>
    </physiologicalReaction>
</comment>
<evidence type="ECO:0000256" key="6">
    <source>
        <dbReference type="ARBA" id="ARBA00022703"/>
    </source>
</evidence>
<dbReference type="Proteomes" id="UP000058857">
    <property type="component" value="Chromosome 1"/>
</dbReference>
<comment type="catalytic activity">
    <reaction evidence="22">
        <text>dodecanoyl-CoA + H2O = dodecanoate + CoA + H(+)</text>
        <dbReference type="Rhea" id="RHEA:30135"/>
        <dbReference type="ChEBI" id="CHEBI:15377"/>
        <dbReference type="ChEBI" id="CHEBI:15378"/>
        <dbReference type="ChEBI" id="CHEBI:18262"/>
        <dbReference type="ChEBI" id="CHEBI:57287"/>
        <dbReference type="ChEBI" id="CHEBI:57375"/>
    </reaction>
    <physiologicalReaction direction="left-to-right" evidence="22">
        <dbReference type="Rhea" id="RHEA:30136"/>
    </physiologicalReaction>
</comment>
<evidence type="ECO:0000256" key="10">
    <source>
        <dbReference type="ARBA" id="ARBA00023098"/>
    </source>
</evidence>
<gene>
    <name evidence="25" type="ORF">LBBP_02271</name>
</gene>
<dbReference type="EMBL" id="CP012029">
    <property type="protein sequence ID" value="ALO26523.1"/>
    <property type="molecule type" value="Genomic_DNA"/>
</dbReference>
<evidence type="ECO:0000256" key="18">
    <source>
        <dbReference type="ARBA" id="ARBA00043210"/>
    </source>
</evidence>
<dbReference type="InterPro" id="IPR029069">
    <property type="entry name" value="HotDog_dom_sf"/>
</dbReference>
<evidence type="ECO:0000256" key="9">
    <source>
        <dbReference type="ARBA" id="ARBA00022946"/>
    </source>
</evidence>
<feature type="domain" description="Thioesterase" evidence="24">
    <location>
        <begin position="83"/>
        <end position="152"/>
    </location>
</feature>
<evidence type="ECO:0000256" key="11">
    <source>
        <dbReference type="ARBA" id="ARBA00023136"/>
    </source>
</evidence>
<name>A0A0S2IS94_LEPBO</name>
<dbReference type="AlphaFoldDB" id="A0A0S2IS94"/>
<evidence type="ECO:0000313" key="26">
    <source>
        <dbReference type="Proteomes" id="UP000058857"/>
    </source>
</evidence>
<reference evidence="25 26" key="1">
    <citation type="journal article" date="2015" name="PLoS Negl. Trop. Dis.">
        <title>Distribution of Plasmids in Distinct Leptospira Pathogenic Species.</title>
        <authorList>
            <person name="Wang Y."/>
            <person name="Zhuang X."/>
            <person name="Zhong Y."/>
            <person name="Zhang C."/>
            <person name="Zhang Y."/>
            <person name="Zeng L."/>
            <person name="Zhu Y."/>
            <person name="He P."/>
            <person name="Dong K."/>
            <person name="Pal U."/>
            <person name="Guo X."/>
            <person name="Qin J."/>
        </authorList>
    </citation>
    <scope>NUCLEOTIDE SEQUENCE [LARGE SCALE GENOMIC DNA]</scope>
    <source>
        <strain evidence="25 26">56604</strain>
    </source>
</reference>
<evidence type="ECO:0000256" key="13">
    <source>
        <dbReference type="ARBA" id="ARBA00035852"/>
    </source>
</evidence>
<comment type="catalytic activity">
    <reaction evidence="20">
        <text>hexadecanoyl-CoA + H2O = hexadecanoate + CoA + H(+)</text>
        <dbReference type="Rhea" id="RHEA:16645"/>
        <dbReference type="ChEBI" id="CHEBI:7896"/>
        <dbReference type="ChEBI" id="CHEBI:15377"/>
        <dbReference type="ChEBI" id="CHEBI:15378"/>
        <dbReference type="ChEBI" id="CHEBI:57287"/>
        <dbReference type="ChEBI" id="CHEBI:57379"/>
        <dbReference type="EC" id="3.1.2.2"/>
    </reaction>
    <physiologicalReaction direction="left-to-right" evidence="20">
        <dbReference type="Rhea" id="RHEA:16646"/>
    </physiologicalReaction>
</comment>
<evidence type="ECO:0000256" key="19">
    <source>
        <dbReference type="ARBA" id="ARBA00047588"/>
    </source>
</evidence>
<comment type="catalytic activity">
    <reaction evidence="14">
        <text>(9Z)-octadecenoyl-CoA + H2O = (9Z)-octadecenoate + CoA + H(+)</text>
        <dbReference type="Rhea" id="RHEA:40139"/>
        <dbReference type="ChEBI" id="CHEBI:15377"/>
        <dbReference type="ChEBI" id="CHEBI:15378"/>
        <dbReference type="ChEBI" id="CHEBI:30823"/>
        <dbReference type="ChEBI" id="CHEBI:57287"/>
        <dbReference type="ChEBI" id="CHEBI:57387"/>
    </reaction>
    <physiologicalReaction direction="left-to-right" evidence="14">
        <dbReference type="Rhea" id="RHEA:40140"/>
    </physiologicalReaction>
</comment>
<dbReference type="CDD" id="cd03443">
    <property type="entry name" value="PaaI_thioesterase"/>
    <property type="match status" value="1"/>
</dbReference>
<keyword evidence="11" id="KW-0472">Membrane</keyword>
<comment type="catalytic activity">
    <reaction evidence="19">
        <text>octanoyl-CoA + H2O = octanoate + CoA + H(+)</text>
        <dbReference type="Rhea" id="RHEA:30143"/>
        <dbReference type="ChEBI" id="CHEBI:15377"/>
        <dbReference type="ChEBI" id="CHEBI:15378"/>
        <dbReference type="ChEBI" id="CHEBI:25646"/>
        <dbReference type="ChEBI" id="CHEBI:57287"/>
        <dbReference type="ChEBI" id="CHEBI:57386"/>
    </reaction>
    <physiologicalReaction direction="left-to-right" evidence="19">
        <dbReference type="Rhea" id="RHEA:30144"/>
    </physiologicalReaction>
</comment>
<keyword evidence="10" id="KW-0443">Lipid metabolism</keyword>
<evidence type="ECO:0000256" key="16">
    <source>
        <dbReference type="ARBA" id="ARBA00038848"/>
    </source>
</evidence>
<evidence type="ECO:0000256" key="4">
    <source>
        <dbReference type="ARBA" id="ARBA00022475"/>
    </source>
</evidence>
<evidence type="ECO:0000256" key="14">
    <source>
        <dbReference type="ARBA" id="ARBA00037002"/>
    </source>
</evidence>
<dbReference type="Pfam" id="PF03061">
    <property type="entry name" value="4HBT"/>
    <property type="match status" value="1"/>
</dbReference>
<comment type="subcellular location">
    <subcellularLocation>
        <location evidence="3">Cell projection</location>
        <location evidence="3">Ruffle membrane</location>
    </subcellularLocation>
    <subcellularLocation>
        <location evidence="2">Cytoplasm</location>
    </subcellularLocation>
    <subcellularLocation>
        <location evidence="1">Membrane</location>
        <topology evidence="1">Peripheral membrane protein</topology>
    </subcellularLocation>
</comment>
<keyword evidence="4" id="KW-1003">Cell membrane</keyword>
<evidence type="ECO:0000256" key="20">
    <source>
        <dbReference type="ARBA" id="ARBA00047734"/>
    </source>
</evidence>
<comment type="catalytic activity">
    <reaction evidence="13">
        <text>(5Z,8Z,11Z,14Z)-eicosatetraenoyl-CoA + H2O = (5Z,8Z,11Z,14Z)-eicosatetraenoate + CoA + H(+)</text>
        <dbReference type="Rhea" id="RHEA:40151"/>
        <dbReference type="ChEBI" id="CHEBI:15377"/>
        <dbReference type="ChEBI" id="CHEBI:15378"/>
        <dbReference type="ChEBI" id="CHEBI:32395"/>
        <dbReference type="ChEBI" id="CHEBI:57287"/>
        <dbReference type="ChEBI" id="CHEBI:57368"/>
    </reaction>
    <physiologicalReaction direction="left-to-right" evidence="13">
        <dbReference type="Rhea" id="RHEA:40152"/>
    </physiologicalReaction>
</comment>
<evidence type="ECO:0000259" key="24">
    <source>
        <dbReference type="Pfam" id="PF03061"/>
    </source>
</evidence>
<dbReference type="PANTHER" id="PTHR12418:SF19">
    <property type="entry name" value="ACYL-COENZYME A THIOESTERASE THEM4"/>
    <property type="match status" value="1"/>
</dbReference>
<dbReference type="InterPro" id="IPR006683">
    <property type="entry name" value="Thioestr_dom"/>
</dbReference>
<evidence type="ECO:0000256" key="3">
    <source>
        <dbReference type="ARBA" id="ARBA00004632"/>
    </source>
</evidence>
<evidence type="ECO:0000256" key="22">
    <source>
        <dbReference type="ARBA" id="ARBA00048074"/>
    </source>
</evidence>
<accession>A0A0S2IS94</accession>